<comment type="similarity">
    <text evidence="2 4">Belongs to the cytochrome P450 family.</text>
</comment>
<protein>
    <submittedName>
        <fullName evidence="6">Cytochrome P450 family protein</fullName>
    </submittedName>
</protein>
<evidence type="ECO:0000256" key="2">
    <source>
        <dbReference type="ARBA" id="ARBA00010617"/>
    </source>
</evidence>
<organism evidence="6 7">
    <name type="scientific">Skeletonema marinoi</name>
    <dbReference type="NCBI Taxonomy" id="267567"/>
    <lineage>
        <taxon>Eukaryota</taxon>
        <taxon>Sar</taxon>
        <taxon>Stramenopiles</taxon>
        <taxon>Ochrophyta</taxon>
        <taxon>Bacillariophyta</taxon>
        <taxon>Coscinodiscophyceae</taxon>
        <taxon>Thalassiosirophycidae</taxon>
        <taxon>Thalassiosirales</taxon>
        <taxon>Skeletonemataceae</taxon>
        <taxon>Skeletonema</taxon>
        <taxon>Skeletonema marinoi-dohrnii complex</taxon>
    </lineage>
</organism>
<dbReference type="PANTHER" id="PTHR24305">
    <property type="entry name" value="CYTOCHROME P450"/>
    <property type="match status" value="1"/>
</dbReference>
<dbReference type="InterPro" id="IPR001128">
    <property type="entry name" value="Cyt_P450"/>
</dbReference>
<keyword evidence="3 4" id="KW-0349">Heme</keyword>
<evidence type="ECO:0000313" key="6">
    <source>
        <dbReference type="EMBL" id="KAK1738108.1"/>
    </source>
</evidence>
<evidence type="ECO:0000313" key="7">
    <source>
        <dbReference type="Proteomes" id="UP001224775"/>
    </source>
</evidence>
<keyword evidence="3 4" id="KW-0479">Metal-binding</keyword>
<keyword evidence="4" id="KW-0503">Monooxygenase</keyword>
<dbReference type="AlphaFoldDB" id="A0AAD8Y2Q8"/>
<feature type="transmembrane region" description="Helical" evidence="5">
    <location>
        <begin position="12"/>
        <end position="31"/>
    </location>
</feature>
<keyword evidence="3 4" id="KW-0408">Iron</keyword>
<dbReference type="PROSITE" id="PS00086">
    <property type="entry name" value="CYTOCHROME_P450"/>
    <property type="match status" value="1"/>
</dbReference>
<dbReference type="PRINTS" id="PR00463">
    <property type="entry name" value="EP450I"/>
</dbReference>
<dbReference type="GO" id="GO:0020037">
    <property type="term" value="F:heme binding"/>
    <property type="evidence" value="ECO:0007669"/>
    <property type="project" value="InterPro"/>
</dbReference>
<dbReference type="Pfam" id="PF00067">
    <property type="entry name" value="p450"/>
    <property type="match status" value="1"/>
</dbReference>
<evidence type="ECO:0000256" key="1">
    <source>
        <dbReference type="ARBA" id="ARBA00001971"/>
    </source>
</evidence>
<accession>A0AAD8Y2Q8</accession>
<dbReference type="PANTHER" id="PTHR24305:SF166">
    <property type="entry name" value="CYTOCHROME P450 12A4, MITOCHONDRIAL-RELATED"/>
    <property type="match status" value="1"/>
</dbReference>
<evidence type="ECO:0000256" key="4">
    <source>
        <dbReference type="RuleBase" id="RU000461"/>
    </source>
</evidence>
<proteinExistence type="inferred from homology"/>
<dbReference type="GO" id="GO:0016705">
    <property type="term" value="F:oxidoreductase activity, acting on paired donors, with incorporation or reduction of molecular oxygen"/>
    <property type="evidence" value="ECO:0007669"/>
    <property type="project" value="InterPro"/>
</dbReference>
<reference evidence="6" key="1">
    <citation type="submission" date="2023-06" db="EMBL/GenBank/DDBJ databases">
        <title>Survivors Of The Sea: Transcriptome response of Skeletonema marinoi to long-term dormancy.</title>
        <authorList>
            <person name="Pinder M.I.M."/>
            <person name="Kourtchenko O."/>
            <person name="Robertson E.K."/>
            <person name="Larsson T."/>
            <person name="Maumus F."/>
            <person name="Osuna-Cruz C.M."/>
            <person name="Vancaester E."/>
            <person name="Stenow R."/>
            <person name="Vandepoele K."/>
            <person name="Ploug H."/>
            <person name="Bruchert V."/>
            <person name="Godhe A."/>
            <person name="Topel M."/>
        </authorList>
    </citation>
    <scope>NUCLEOTIDE SEQUENCE</scope>
    <source>
        <strain evidence="6">R05AC</strain>
    </source>
</reference>
<dbReference type="Proteomes" id="UP001224775">
    <property type="component" value="Unassembled WGS sequence"/>
</dbReference>
<comment type="caution">
    <text evidence="6">The sequence shown here is derived from an EMBL/GenBank/DDBJ whole genome shotgun (WGS) entry which is preliminary data.</text>
</comment>
<dbReference type="PRINTS" id="PR00385">
    <property type="entry name" value="P450"/>
</dbReference>
<dbReference type="InterPro" id="IPR017972">
    <property type="entry name" value="Cyt_P450_CS"/>
</dbReference>
<dbReference type="GO" id="GO:0004497">
    <property type="term" value="F:monooxygenase activity"/>
    <property type="evidence" value="ECO:0007669"/>
    <property type="project" value="UniProtKB-KW"/>
</dbReference>
<gene>
    <name evidence="6" type="ORF">QTG54_011402</name>
</gene>
<name>A0AAD8Y2Q8_9STRA</name>
<dbReference type="InterPro" id="IPR036396">
    <property type="entry name" value="Cyt_P450_sf"/>
</dbReference>
<keyword evidence="5" id="KW-0472">Membrane</keyword>
<evidence type="ECO:0000256" key="5">
    <source>
        <dbReference type="SAM" id="Phobius"/>
    </source>
</evidence>
<keyword evidence="7" id="KW-1185">Reference proteome</keyword>
<dbReference type="EMBL" id="JATAAI010000022">
    <property type="protein sequence ID" value="KAK1738108.1"/>
    <property type="molecule type" value="Genomic_DNA"/>
</dbReference>
<keyword evidence="4" id="KW-0560">Oxidoreductase</keyword>
<comment type="cofactor">
    <cofactor evidence="1 3">
        <name>heme</name>
        <dbReference type="ChEBI" id="CHEBI:30413"/>
    </cofactor>
</comment>
<dbReference type="InterPro" id="IPR002401">
    <property type="entry name" value="Cyt_P450_E_grp-I"/>
</dbReference>
<evidence type="ECO:0000256" key="3">
    <source>
        <dbReference type="PIRSR" id="PIRSR602401-1"/>
    </source>
</evidence>
<dbReference type="SUPFAM" id="SSF48264">
    <property type="entry name" value="Cytochrome P450"/>
    <property type="match status" value="1"/>
</dbReference>
<feature type="binding site" description="axial binding residue" evidence="3">
    <location>
        <position position="495"/>
    </location>
    <ligand>
        <name>heme</name>
        <dbReference type="ChEBI" id="CHEBI:30413"/>
    </ligand>
    <ligandPart>
        <name>Fe</name>
        <dbReference type="ChEBI" id="CHEBI:18248"/>
    </ligandPart>
</feature>
<dbReference type="Gene3D" id="1.10.630.10">
    <property type="entry name" value="Cytochrome P450"/>
    <property type="match status" value="1"/>
</dbReference>
<keyword evidence="5" id="KW-1133">Transmembrane helix</keyword>
<dbReference type="InterPro" id="IPR050121">
    <property type="entry name" value="Cytochrome_P450_monoxygenase"/>
</dbReference>
<keyword evidence="5" id="KW-0812">Transmembrane</keyword>
<sequence length="552" mass="62779">MLPLLADTVEFFFPTVRVLPLVLLVTILLWFRSKLARQKLISPIPGVEMVPGGHWFYGHIKHVMGPIKVGDKDYFDQLFVDYANEQGLCCAHYIEPAISVLSAKHARTILRQTSRRGAVKMIQRHSKQTLGQQSLILQSGGSDWKRQRGLVQYALTADAITEHNPIIIEVANAMVTALTNVCKAESNGVIELDVVHIAQCFTLEAFGKLALGHDFHCFSDSGIMRSREAEAFAFLVNDIPKRSCPSAVFNPLLQMYFLPTAYNRRYKMERGIVESLLSSVIKQSKDEFAASAKRDSSKSSNSKGGSSKKTRDNLLTHIIRASTDNSDENLIDMMKTILFAGYETTAITITFVLYNLTKYPEMQELCCEEARRILQRDDSITISDLRYTRAVILESMRLNPTVVWTSRNLTKTINLDGFEIPKGLRVVIPLTKLLVDERNFERAKDFIPTRWVRWNEEKNEWVERDHRKESTDHGEAVSAADPANFLAFSDGARDCVGKRLAMNESTVALASLMKRFRVSYDESKPVEMKRRLTSWFPHELHIKFHLRDDNAE</sequence>
<dbReference type="GO" id="GO:0005506">
    <property type="term" value="F:iron ion binding"/>
    <property type="evidence" value="ECO:0007669"/>
    <property type="project" value="InterPro"/>
</dbReference>